<feature type="transmembrane region" description="Helical" evidence="10">
    <location>
        <begin position="178"/>
        <end position="202"/>
    </location>
</feature>
<dbReference type="Pfam" id="PF01554">
    <property type="entry name" value="MatE"/>
    <property type="match status" value="2"/>
</dbReference>
<keyword evidence="8 10" id="KW-0472">Membrane</keyword>
<feature type="transmembrane region" description="Helical" evidence="10">
    <location>
        <begin position="251"/>
        <end position="270"/>
    </location>
</feature>
<protein>
    <recommendedName>
        <fullName evidence="3">Multidrug export protein MepA</fullName>
    </recommendedName>
</protein>
<evidence type="ECO:0000313" key="12">
    <source>
        <dbReference type="Proteomes" id="UP000016649"/>
    </source>
</evidence>
<evidence type="ECO:0000256" key="4">
    <source>
        <dbReference type="ARBA" id="ARBA00022448"/>
    </source>
</evidence>
<keyword evidence="7 10" id="KW-1133">Transmembrane helix</keyword>
<dbReference type="EMBL" id="AWVH01000039">
    <property type="protein sequence ID" value="ERJ92155.1"/>
    <property type="molecule type" value="Genomic_DNA"/>
</dbReference>
<feature type="transmembrane region" description="Helical" evidence="10">
    <location>
        <begin position="329"/>
        <end position="349"/>
    </location>
</feature>
<dbReference type="NCBIfam" id="TIGR00797">
    <property type="entry name" value="matE"/>
    <property type="match status" value="1"/>
</dbReference>
<feature type="transmembrane region" description="Helical" evidence="10">
    <location>
        <begin position="150"/>
        <end position="171"/>
    </location>
</feature>
<organism evidence="11 12">
    <name type="scientific">Treponema lecithinolyticum ATCC 700332</name>
    <dbReference type="NCBI Taxonomy" id="1321815"/>
    <lineage>
        <taxon>Bacteria</taxon>
        <taxon>Pseudomonadati</taxon>
        <taxon>Spirochaetota</taxon>
        <taxon>Spirochaetia</taxon>
        <taxon>Spirochaetales</taxon>
        <taxon>Treponemataceae</taxon>
        <taxon>Treponema</taxon>
    </lineage>
</organism>
<dbReference type="InterPro" id="IPR048279">
    <property type="entry name" value="MdtK-like"/>
</dbReference>
<dbReference type="InterPro" id="IPR051327">
    <property type="entry name" value="MATE_MepA_subfamily"/>
</dbReference>
<dbReference type="PANTHER" id="PTHR43823:SF3">
    <property type="entry name" value="MULTIDRUG EXPORT PROTEIN MEPA"/>
    <property type="match status" value="1"/>
</dbReference>
<sequence>MRYLNVKNLKEIVMADKRESLIKDNIFKLMLQLSVPGIIGMLVISLYSFVDAIFVGRFVGASALGAISLAYAFTLINNGIAVLIGMGSASVLSRAVGRQDQKTIDAVMGNVLILTLLLSTIVTVAGYALAPLFLKLIGAEGEMLDMGIRYLRIVYLGSIFVNFGQAANMVIRGEGKMAFAMLLMGISAVLNIILDAVFVIPLQMGIEGAAIATVISQVVLGVLNFVYFAFFSKKVRFTAFKLEKSIIGETVSVGLSAWFMQVFALIQQAVMYSTLKRYGGEDQVILMGAFFRYIMLAFIPLWGISQGYQPFAGTNFGAQCFSRVKKGTLMFYAFAFVLALAFWLGFLLAPEGVLGLFIKDSALVASGKHNALLMIIMFPLLGFMIINLTLFQALGKAKYAGIFVMARQLFLYVPAVLLLPRFFGVRGVWVSGSVVDTIVTIGSAILVVKLFATDLKEKKA</sequence>
<reference evidence="11 12" key="1">
    <citation type="submission" date="2013-08" db="EMBL/GenBank/DDBJ databases">
        <authorList>
            <person name="Weinstock G."/>
            <person name="Sodergren E."/>
            <person name="Wylie T."/>
            <person name="Fulton L."/>
            <person name="Fulton R."/>
            <person name="Fronick C."/>
            <person name="O'Laughlin M."/>
            <person name="Godfrey J."/>
            <person name="Miner T."/>
            <person name="Herter B."/>
            <person name="Appelbaum E."/>
            <person name="Cordes M."/>
            <person name="Lek S."/>
            <person name="Wollam A."/>
            <person name="Pepin K.H."/>
            <person name="Palsikar V.B."/>
            <person name="Mitreva M."/>
            <person name="Wilson R.K."/>
        </authorList>
    </citation>
    <scope>NUCLEOTIDE SEQUENCE [LARGE SCALE GENOMIC DNA]</scope>
    <source>
        <strain evidence="11 12">ATCC 700332</strain>
    </source>
</reference>
<keyword evidence="12" id="KW-1185">Reference proteome</keyword>
<dbReference type="InterPro" id="IPR002528">
    <property type="entry name" value="MATE_fam"/>
</dbReference>
<feature type="transmembrane region" description="Helical" evidence="10">
    <location>
        <begin position="107"/>
        <end position="130"/>
    </location>
</feature>
<keyword evidence="9" id="KW-0046">Antibiotic resistance</keyword>
<accession>A0ABN0NXT1</accession>
<proteinExistence type="inferred from homology"/>
<evidence type="ECO:0000256" key="1">
    <source>
        <dbReference type="ARBA" id="ARBA00004651"/>
    </source>
</evidence>
<keyword evidence="4" id="KW-0813">Transport</keyword>
<evidence type="ECO:0000256" key="8">
    <source>
        <dbReference type="ARBA" id="ARBA00023136"/>
    </source>
</evidence>
<evidence type="ECO:0000256" key="3">
    <source>
        <dbReference type="ARBA" id="ARBA00022106"/>
    </source>
</evidence>
<feature type="transmembrane region" description="Helical" evidence="10">
    <location>
        <begin position="429"/>
        <end position="452"/>
    </location>
</feature>
<evidence type="ECO:0000256" key="5">
    <source>
        <dbReference type="ARBA" id="ARBA00022475"/>
    </source>
</evidence>
<feature type="transmembrane region" description="Helical" evidence="10">
    <location>
        <begin position="402"/>
        <end position="423"/>
    </location>
</feature>
<evidence type="ECO:0000256" key="10">
    <source>
        <dbReference type="SAM" id="Phobius"/>
    </source>
</evidence>
<dbReference type="PIRSF" id="PIRSF006603">
    <property type="entry name" value="DinF"/>
    <property type="match status" value="1"/>
</dbReference>
<keyword evidence="6 10" id="KW-0812">Transmembrane</keyword>
<name>A0ABN0NXT1_TRELE</name>
<feature type="transmembrane region" description="Helical" evidence="10">
    <location>
        <begin position="26"/>
        <end position="50"/>
    </location>
</feature>
<dbReference type="CDD" id="cd13143">
    <property type="entry name" value="MATE_MepA_like"/>
    <property type="match status" value="1"/>
</dbReference>
<dbReference type="Proteomes" id="UP000016649">
    <property type="component" value="Unassembled WGS sequence"/>
</dbReference>
<evidence type="ECO:0000256" key="9">
    <source>
        <dbReference type="ARBA" id="ARBA00023251"/>
    </source>
</evidence>
<comment type="subcellular location">
    <subcellularLocation>
        <location evidence="1">Cell membrane</location>
        <topology evidence="1">Multi-pass membrane protein</topology>
    </subcellularLocation>
</comment>
<evidence type="ECO:0000256" key="2">
    <source>
        <dbReference type="ARBA" id="ARBA00008417"/>
    </source>
</evidence>
<feature type="transmembrane region" description="Helical" evidence="10">
    <location>
        <begin position="62"/>
        <end position="86"/>
    </location>
</feature>
<comment type="caution">
    <text evidence="11">The sequence shown here is derived from an EMBL/GenBank/DDBJ whole genome shotgun (WGS) entry which is preliminary data.</text>
</comment>
<feature type="transmembrane region" description="Helical" evidence="10">
    <location>
        <begin position="208"/>
        <end position="230"/>
    </location>
</feature>
<keyword evidence="5" id="KW-1003">Cell membrane</keyword>
<feature type="transmembrane region" description="Helical" evidence="10">
    <location>
        <begin position="290"/>
        <end position="308"/>
    </location>
</feature>
<gene>
    <name evidence="11" type="ORF">HMPREF9193_01816</name>
</gene>
<evidence type="ECO:0000256" key="7">
    <source>
        <dbReference type="ARBA" id="ARBA00022989"/>
    </source>
</evidence>
<evidence type="ECO:0000313" key="11">
    <source>
        <dbReference type="EMBL" id="ERJ92155.1"/>
    </source>
</evidence>
<comment type="similarity">
    <text evidence="2">Belongs to the multi antimicrobial extrusion (MATE) (TC 2.A.66.1) family. MepA subfamily.</text>
</comment>
<feature type="transmembrane region" description="Helical" evidence="10">
    <location>
        <begin position="369"/>
        <end position="390"/>
    </location>
</feature>
<dbReference type="InterPro" id="IPR045070">
    <property type="entry name" value="MATE_MepA-like"/>
</dbReference>
<evidence type="ECO:0000256" key="6">
    <source>
        <dbReference type="ARBA" id="ARBA00022692"/>
    </source>
</evidence>
<dbReference type="PANTHER" id="PTHR43823">
    <property type="entry name" value="SPORULATION PROTEIN YKVU"/>
    <property type="match status" value="1"/>
</dbReference>